<dbReference type="Pfam" id="PF22997">
    <property type="entry name" value="CHS4"/>
    <property type="match status" value="1"/>
</dbReference>
<evidence type="ECO:0000313" key="13">
    <source>
        <dbReference type="EMBL" id="KAA8916279.1"/>
    </source>
</evidence>
<feature type="transmembrane region" description="Helical" evidence="11">
    <location>
        <begin position="1093"/>
        <end position="1111"/>
    </location>
</feature>
<keyword evidence="7 11" id="KW-1133">Transmembrane helix</keyword>
<dbReference type="Pfam" id="PF03142">
    <property type="entry name" value="Chitin_synth_2"/>
    <property type="match status" value="1"/>
</dbReference>
<evidence type="ECO:0000256" key="6">
    <source>
        <dbReference type="ARBA" id="ARBA00022692"/>
    </source>
</evidence>
<evidence type="ECO:0000313" key="14">
    <source>
        <dbReference type="Proteomes" id="UP000761534"/>
    </source>
</evidence>
<gene>
    <name evidence="13" type="ORF">TRICI_001561</name>
</gene>
<name>A0A642V9B7_9ASCO</name>
<evidence type="ECO:0000256" key="8">
    <source>
        <dbReference type="ARBA" id="ARBA00023136"/>
    </source>
</evidence>
<feature type="transmembrane region" description="Helical" evidence="11">
    <location>
        <begin position="1068"/>
        <end position="1087"/>
    </location>
</feature>
<dbReference type="InterPro" id="IPR029044">
    <property type="entry name" value="Nucleotide-diphossugar_trans"/>
</dbReference>
<evidence type="ECO:0000256" key="1">
    <source>
        <dbReference type="ARBA" id="ARBA00004651"/>
    </source>
</evidence>
<keyword evidence="4" id="KW-0328">Glycosyltransferase</keyword>
<dbReference type="PANTHER" id="PTHR22914:SF16">
    <property type="entry name" value="CHITIN SYNTHASE 3"/>
    <property type="match status" value="1"/>
</dbReference>
<organism evidence="13 14">
    <name type="scientific">Trichomonascus ciferrii</name>
    <dbReference type="NCBI Taxonomy" id="44093"/>
    <lineage>
        <taxon>Eukaryota</taxon>
        <taxon>Fungi</taxon>
        <taxon>Dikarya</taxon>
        <taxon>Ascomycota</taxon>
        <taxon>Saccharomycotina</taxon>
        <taxon>Dipodascomycetes</taxon>
        <taxon>Dipodascales</taxon>
        <taxon>Trichomonascaceae</taxon>
        <taxon>Trichomonascus</taxon>
        <taxon>Trichomonascus ciferrii complex</taxon>
    </lineage>
</organism>
<sequence length="1126" mass="126521">MDQLPPAVPPPPSSSYSSTPDNSEEALDKNSGRLEGSGGGGDESGGSDTYESATTTATVLRLPANQDISSRSPVRDSGSTRGWSIVKRQSAQSTSTSKNSQRNSTRSLIKQERTRLDSSHPHYYYNKHALQESDHISIEASTTGNDPLVGFSSIFVDPKDIASPRASSTVQNAKSFFREDFTSSGSGGCADATRKSGQSPPSSESYATGSTRHGHKNRANRTMVHSPNGATINPSLPTNDFPSIWTIFCRLVTLLVLPSILRLFGLTSKKQQEAWREKIGLNVIIALITSLVGFCTLGLSRLVCNDTAIRIHYSSIPSDSVVIHGRIFNISNFNHPPVVSPAEGFHGLAVSKSLGATDGSLLFQNVNNQCRGLIFPDKSYTNVPMDKFGRVPWYFPCTTLTFDGRFIEPPIQRMANPSRYNVTIDFSIQDPQYGCHLHKRSRQLFYTRMQHYGNVYYNWEDIDNSPRNLLVYHGDVIDLDRLKLLIPMRWRMTPELRKFILPNKLVKHPVQTRLRQKDLSLQMVSSKRARKAAKCLLEIAKVGVVDTDTLGCITSSLVLIISVVFICSIVITKFLFAVYFEWFLSWRMGIERDWNDQIRGKLISKNREINASKLSQTKSPSKVQSATTDEIPVAITTSSTDSENDPDLQLLMVEKQQEQLKYVICLVTAYSETVEGLRQTLNGLVETDYPQTHKLLLVICDGMVTGSENNYTTPDVVLSMMEDFIYPPDTVKECSYVAVASGAQRINKAKVYCGYYQYPTDKFMEHLPKVPMIAIIKCGLQEEARTSSKPGNRGKRDSQIILMSFLQKVMFQERMTDLENEMYLGMYQLMNDSKPDIFEAVLMVDADTKVYPDSLRHMVRCLDRDSSIMGLCGETKIENKQASWVAMIQVFEYFISHHYTKSFESVFGGVTCLPGCFCMYRIKAPKGPDGYWVPILANPDVVERYSMNIVDSLHRKNLLLLGEDRYLSTLMLKTFSQRKQVFVPRAKCKTVVPTEFKVLLDQRRRWINSTIHNLLELLLVRDLCGVFCISMQFVVLIELMGTVTLPAALVFTIYLFISATVNSELPIIPITLLTLILGIPAVLIVVTGQRWVYLGWMFVYLLSLPVWNFILPLNACKANPLTLVHS</sequence>
<dbReference type="SUPFAM" id="SSF53448">
    <property type="entry name" value="Nucleotide-diphospho-sugar transferases"/>
    <property type="match status" value="1"/>
</dbReference>
<evidence type="ECO:0000259" key="12">
    <source>
        <dbReference type="Pfam" id="PF22997"/>
    </source>
</evidence>
<keyword evidence="5" id="KW-0808">Transferase</keyword>
<feature type="domain" description="Chitin synthase 4-like" evidence="12">
    <location>
        <begin position="455"/>
        <end position="544"/>
    </location>
</feature>
<feature type="compositionally biased region" description="Polar residues" evidence="10">
    <location>
        <begin position="195"/>
        <end position="211"/>
    </location>
</feature>
<keyword evidence="14" id="KW-1185">Reference proteome</keyword>
<dbReference type="InterPro" id="IPR004835">
    <property type="entry name" value="Chitin_synth"/>
</dbReference>
<reference evidence="13" key="1">
    <citation type="journal article" date="2019" name="G3 (Bethesda)">
        <title>Genome Assemblies of Two Rare Opportunistic Yeast Pathogens: Diutina rugosa (syn. Candida rugosa) and Trichomonascus ciferrii (syn. Candida ciferrii).</title>
        <authorList>
            <person name="Mixao V."/>
            <person name="Saus E."/>
            <person name="Hansen A.P."/>
            <person name="Lass-Florl C."/>
            <person name="Gabaldon T."/>
        </authorList>
    </citation>
    <scope>NUCLEOTIDE SEQUENCE</scope>
    <source>
        <strain evidence="13">CBS 4856</strain>
    </source>
</reference>
<dbReference type="VEuPathDB" id="FungiDB:TRICI_001561"/>
<feature type="compositionally biased region" description="Polar residues" evidence="10">
    <location>
        <begin position="49"/>
        <end position="58"/>
    </location>
</feature>
<dbReference type="EC" id="2.4.1.16" evidence="2"/>
<dbReference type="GO" id="GO:0005886">
    <property type="term" value="C:plasma membrane"/>
    <property type="evidence" value="ECO:0007669"/>
    <property type="project" value="UniProtKB-SubCell"/>
</dbReference>
<dbReference type="GO" id="GO:0004100">
    <property type="term" value="F:chitin synthase activity"/>
    <property type="evidence" value="ECO:0007669"/>
    <property type="project" value="UniProtKB-EC"/>
</dbReference>
<dbReference type="OrthoDB" id="370884at2759"/>
<evidence type="ECO:0000256" key="9">
    <source>
        <dbReference type="ARBA" id="ARBA00023180"/>
    </source>
</evidence>
<evidence type="ECO:0000256" key="11">
    <source>
        <dbReference type="SAM" id="Phobius"/>
    </source>
</evidence>
<feature type="region of interest" description="Disordered" evidence="10">
    <location>
        <begin position="182"/>
        <end position="232"/>
    </location>
</feature>
<accession>A0A642V9B7</accession>
<protein>
    <recommendedName>
        <fullName evidence="2">chitin synthase</fullName>
        <ecNumber evidence="2">2.4.1.16</ecNumber>
    </recommendedName>
</protein>
<evidence type="ECO:0000256" key="4">
    <source>
        <dbReference type="ARBA" id="ARBA00022676"/>
    </source>
</evidence>
<keyword evidence="3" id="KW-1003">Cell membrane</keyword>
<comment type="caution">
    <text evidence="13">The sequence shown here is derived from an EMBL/GenBank/DDBJ whole genome shotgun (WGS) entry which is preliminary data.</text>
</comment>
<keyword evidence="6 11" id="KW-0812">Transmembrane</keyword>
<evidence type="ECO:0000256" key="10">
    <source>
        <dbReference type="SAM" id="MobiDB-lite"/>
    </source>
</evidence>
<dbReference type="PANTHER" id="PTHR22914">
    <property type="entry name" value="CHITIN SYNTHASE"/>
    <property type="match status" value="1"/>
</dbReference>
<dbReference type="InterPro" id="IPR054295">
    <property type="entry name" value="CHS4-like_dom"/>
</dbReference>
<comment type="subcellular location">
    <subcellularLocation>
        <location evidence="1">Cell membrane</location>
        <topology evidence="1">Multi-pass membrane protein</topology>
    </subcellularLocation>
</comment>
<feature type="compositionally biased region" description="Polar residues" evidence="10">
    <location>
        <begin position="223"/>
        <end position="232"/>
    </location>
</feature>
<proteinExistence type="predicted"/>
<dbReference type="GO" id="GO:0030428">
    <property type="term" value="C:cell septum"/>
    <property type="evidence" value="ECO:0007669"/>
    <property type="project" value="TreeGrafter"/>
</dbReference>
<dbReference type="CDD" id="cd04190">
    <property type="entry name" value="Chitin_synth_C"/>
    <property type="match status" value="1"/>
</dbReference>
<evidence type="ECO:0000256" key="3">
    <source>
        <dbReference type="ARBA" id="ARBA00022475"/>
    </source>
</evidence>
<keyword evidence="9" id="KW-0325">Glycoprotein</keyword>
<feature type="transmembrane region" description="Helical" evidence="11">
    <location>
        <begin position="244"/>
        <end position="267"/>
    </location>
</feature>
<feature type="transmembrane region" description="Helical" evidence="11">
    <location>
        <begin position="1043"/>
        <end position="1061"/>
    </location>
</feature>
<dbReference type="GO" id="GO:0006031">
    <property type="term" value="P:chitin biosynthetic process"/>
    <property type="evidence" value="ECO:0007669"/>
    <property type="project" value="TreeGrafter"/>
</dbReference>
<evidence type="ECO:0000256" key="5">
    <source>
        <dbReference type="ARBA" id="ARBA00022679"/>
    </source>
</evidence>
<keyword evidence="8 11" id="KW-0472">Membrane</keyword>
<feature type="compositionally biased region" description="Gly residues" evidence="10">
    <location>
        <begin position="35"/>
        <end position="44"/>
    </location>
</feature>
<dbReference type="AlphaFoldDB" id="A0A642V9B7"/>
<dbReference type="EMBL" id="SWFS01000112">
    <property type="protein sequence ID" value="KAA8916279.1"/>
    <property type="molecule type" value="Genomic_DNA"/>
</dbReference>
<evidence type="ECO:0000256" key="2">
    <source>
        <dbReference type="ARBA" id="ARBA00012543"/>
    </source>
</evidence>
<feature type="compositionally biased region" description="Polar residues" evidence="10">
    <location>
        <begin position="66"/>
        <end position="108"/>
    </location>
</feature>
<feature type="transmembrane region" description="Helical" evidence="11">
    <location>
        <begin position="279"/>
        <end position="299"/>
    </location>
</feature>
<feature type="compositionally biased region" description="Pro residues" evidence="10">
    <location>
        <begin position="1"/>
        <end position="13"/>
    </location>
</feature>
<feature type="region of interest" description="Disordered" evidence="10">
    <location>
        <begin position="1"/>
        <end position="120"/>
    </location>
</feature>
<feature type="compositionally biased region" description="Basic and acidic residues" evidence="10">
    <location>
        <begin position="109"/>
        <end position="120"/>
    </location>
</feature>
<evidence type="ECO:0000256" key="7">
    <source>
        <dbReference type="ARBA" id="ARBA00022989"/>
    </source>
</evidence>
<feature type="transmembrane region" description="Helical" evidence="11">
    <location>
        <begin position="557"/>
        <end position="580"/>
    </location>
</feature>
<dbReference type="Proteomes" id="UP000761534">
    <property type="component" value="Unassembled WGS sequence"/>
</dbReference>